<reference evidence="3" key="1">
    <citation type="submission" date="2017-09" db="EMBL/GenBank/DDBJ databases">
        <title>Depth-based differentiation of microbial function through sediment-hosted aquifers and enrichment of novel symbionts in the deep terrestrial subsurface.</title>
        <authorList>
            <person name="Probst A.J."/>
            <person name="Ladd B."/>
            <person name="Jarett J.K."/>
            <person name="Geller-Mcgrath D.E."/>
            <person name="Sieber C.M.K."/>
            <person name="Emerson J.B."/>
            <person name="Anantharaman K."/>
            <person name="Thomas B.C."/>
            <person name="Malmstrom R."/>
            <person name="Stieglmeier M."/>
            <person name="Klingl A."/>
            <person name="Woyke T."/>
            <person name="Ryan C.M."/>
            <person name="Banfield J.F."/>
        </authorList>
    </citation>
    <scope>NUCLEOTIDE SEQUENCE [LARGE SCALE GENOMIC DNA]</scope>
</reference>
<dbReference type="Proteomes" id="UP000229385">
    <property type="component" value="Unassembled WGS sequence"/>
</dbReference>
<evidence type="ECO:0000313" key="3">
    <source>
        <dbReference type="Proteomes" id="UP000229385"/>
    </source>
</evidence>
<dbReference type="InterPro" id="IPR050249">
    <property type="entry name" value="Pseudomonas-type_ThrB"/>
</dbReference>
<protein>
    <recommendedName>
        <fullName evidence="1">Aminoglycoside phosphotransferase domain-containing protein</fullName>
    </recommendedName>
</protein>
<dbReference type="SUPFAM" id="SSF56112">
    <property type="entry name" value="Protein kinase-like (PK-like)"/>
    <property type="match status" value="1"/>
</dbReference>
<accession>A0A2M7XBM2</accession>
<comment type="caution">
    <text evidence="2">The sequence shown here is derived from an EMBL/GenBank/DDBJ whole genome shotgun (WGS) entry which is preliminary data.</text>
</comment>
<evidence type="ECO:0000313" key="2">
    <source>
        <dbReference type="EMBL" id="PJA45259.1"/>
    </source>
</evidence>
<dbReference type="PANTHER" id="PTHR21064">
    <property type="entry name" value="AMINOGLYCOSIDE PHOSPHOTRANSFERASE DOMAIN-CONTAINING PROTEIN-RELATED"/>
    <property type="match status" value="1"/>
</dbReference>
<sequence>MSIPPNQMMAKILRTMTRAPARIKRNVIKSIHSMISKTILGQYDLGVIKKIAPVSAGLVHDTFAIDASSGKYIIQRLHPVLASKAIAKDFLHVTRFLKAQGFPTPDCILTKNGDVLVIDGAHRWRLQTRLPGKTVEVIKDKAMARAAGEMYARFHKVLDAFPYTFGSTKILHQTEKIYEKFLRTIEKHDVTEVKEEVDFLRCELPKYFLPARLPMRVIHGDPKISNILFDSKGRAKAIIDLDTCNRRPLLVELGDAFRSWCGGVEDDPKNTFSLPMFRAAWVGYKKGAGDMMTKSELQHVPKAIGTITLELAARFLTDYFDDNYFGWDKSRYESRRAHNLARCRGQIAEFIDYKKKLSSIKKVVGLK</sequence>
<dbReference type="InterPro" id="IPR002575">
    <property type="entry name" value="Aminoglycoside_PTrfase"/>
</dbReference>
<dbReference type="AlphaFoldDB" id="A0A2M7XBM2"/>
<name>A0A2M7XBM2_9BACT</name>
<feature type="domain" description="Aminoglycoside phosphotransferase" evidence="1">
    <location>
        <begin position="51"/>
        <end position="264"/>
    </location>
</feature>
<dbReference type="Gene3D" id="3.90.1200.10">
    <property type="match status" value="1"/>
</dbReference>
<dbReference type="InterPro" id="IPR011009">
    <property type="entry name" value="Kinase-like_dom_sf"/>
</dbReference>
<dbReference type="Gene3D" id="3.30.200.20">
    <property type="entry name" value="Phosphorylase Kinase, domain 1"/>
    <property type="match status" value="1"/>
</dbReference>
<dbReference type="EMBL" id="PFWU01000045">
    <property type="protein sequence ID" value="PJA45259.1"/>
    <property type="molecule type" value="Genomic_DNA"/>
</dbReference>
<organism evidence="2 3">
    <name type="scientific">Candidatus Uhrbacteria bacterium CG_4_9_14_3_um_filter_50_9</name>
    <dbReference type="NCBI Taxonomy" id="1975035"/>
    <lineage>
        <taxon>Bacteria</taxon>
        <taxon>Candidatus Uhriibacteriota</taxon>
    </lineage>
</organism>
<dbReference type="PANTHER" id="PTHR21064:SF5">
    <property type="entry name" value="SLR1880 PROTEIN"/>
    <property type="match status" value="1"/>
</dbReference>
<dbReference type="Pfam" id="PF01636">
    <property type="entry name" value="APH"/>
    <property type="match status" value="1"/>
</dbReference>
<gene>
    <name evidence="2" type="ORF">CO174_04105</name>
</gene>
<evidence type="ECO:0000259" key="1">
    <source>
        <dbReference type="Pfam" id="PF01636"/>
    </source>
</evidence>
<proteinExistence type="predicted"/>